<comment type="caution">
    <text evidence="6">The sequence shown here is derived from an EMBL/GenBank/DDBJ whole genome shotgun (WGS) entry which is preliminary data.</text>
</comment>
<keyword evidence="3" id="KW-0238">DNA-binding</keyword>
<evidence type="ECO:0000256" key="2">
    <source>
        <dbReference type="ARBA" id="ARBA00023015"/>
    </source>
</evidence>
<dbReference type="Pfam" id="PF03466">
    <property type="entry name" value="LysR_substrate"/>
    <property type="match status" value="1"/>
</dbReference>
<keyword evidence="2" id="KW-0805">Transcription regulation</keyword>
<dbReference type="Gene3D" id="3.40.190.290">
    <property type="match status" value="1"/>
</dbReference>
<gene>
    <name evidence="6" type="ORF">HMPREF9451_01458</name>
</gene>
<keyword evidence="7" id="KW-1185">Reference proteome</keyword>
<evidence type="ECO:0000256" key="1">
    <source>
        <dbReference type="ARBA" id="ARBA00009437"/>
    </source>
</evidence>
<accession>K0YL12</accession>
<evidence type="ECO:0000313" key="7">
    <source>
        <dbReference type="Proteomes" id="UP000006069"/>
    </source>
</evidence>
<proteinExistence type="inferred from homology"/>
<dbReference type="PANTHER" id="PTHR30419:SF28">
    <property type="entry name" value="HTH-TYPE TRANSCRIPTIONAL REGULATOR BSDA"/>
    <property type="match status" value="1"/>
</dbReference>
<dbReference type="InterPro" id="IPR000847">
    <property type="entry name" value="LysR_HTH_N"/>
</dbReference>
<feature type="domain" description="HTH lysR-type" evidence="5">
    <location>
        <begin position="1"/>
        <end position="58"/>
    </location>
</feature>
<evidence type="ECO:0000313" key="6">
    <source>
        <dbReference type="EMBL" id="EJZ83933.1"/>
    </source>
</evidence>
<dbReference type="InterPro" id="IPR005119">
    <property type="entry name" value="LysR_subst-bd"/>
</dbReference>
<dbReference type="PROSITE" id="PS50931">
    <property type="entry name" value="HTH_LYSR"/>
    <property type="match status" value="1"/>
</dbReference>
<dbReference type="HOGENOM" id="CLU_039613_6_2_11"/>
<dbReference type="PANTHER" id="PTHR30419">
    <property type="entry name" value="HTH-TYPE TRANSCRIPTIONAL REGULATOR YBHD"/>
    <property type="match status" value="1"/>
</dbReference>
<evidence type="ECO:0000256" key="4">
    <source>
        <dbReference type="ARBA" id="ARBA00023163"/>
    </source>
</evidence>
<dbReference type="Pfam" id="PF00126">
    <property type="entry name" value="HTH_1"/>
    <property type="match status" value="1"/>
</dbReference>
<dbReference type="InterPro" id="IPR036390">
    <property type="entry name" value="WH_DNA-bd_sf"/>
</dbReference>
<dbReference type="EMBL" id="ADMD01000007">
    <property type="protein sequence ID" value="EJZ83933.1"/>
    <property type="molecule type" value="Genomic_DNA"/>
</dbReference>
<dbReference type="PATRIC" id="fig|742818.3.peg.1535"/>
<dbReference type="Gene3D" id="1.10.10.10">
    <property type="entry name" value="Winged helix-like DNA-binding domain superfamily/Winged helix DNA-binding domain"/>
    <property type="match status" value="1"/>
</dbReference>
<dbReference type="SUPFAM" id="SSF53850">
    <property type="entry name" value="Periplasmic binding protein-like II"/>
    <property type="match status" value="1"/>
</dbReference>
<dbReference type="Proteomes" id="UP000006069">
    <property type="component" value="Unassembled WGS sequence"/>
</dbReference>
<dbReference type="GO" id="GO:0005829">
    <property type="term" value="C:cytosol"/>
    <property type="evidence" value="ECO:0007669"/>
    <property type="project" value="TreeGrafter"/>
</dbReference>
<dbReference type="SUPFAM" id="SSF46785">
    <property type="entry name" value="Winged helix' DNA-binding domain"/>
    <property type="match status" value="1"/>
</dbReference>
<dbReference type="InParanoid" id="K0YL12"/>
<dbReference type="OrthoDB" id="4131546at2"/>
<dbReference type="RefSeq" id="WP_009139652.1">
    <property type="nucleotide sequence ID" value="NZ_JH815198.1"/>
</dbReference>
<evidence type="ECO:0000259" key="5">
    <source>
        <dbReference type="PROSITE" id="PS50931"/>
    </source>
</evidence>
<name>K0YL12_9ACTN</name>
<dbReference type="CDD" id="cd05466">
    <property type="entry name" value="PBP2_LTTR_substrate"/>
    <property type="match status" value="1"/>
</dbReference>
<comment type="similarity">
    <text evidence="1">Belongs to the LysR transcriptional regulatory family.</text>
</comment>
<dbReference type="GO" id="GO:0003677">
    <property type="term" value="F:DNA binding"/>
    <property type="evidence" value="ECO:0007669"/>
    <property type="project" value="UniProtKB-KW"/>
</dbReference>
<dbReference type="InterPro" id="IPR050950">
    <property type="entry name" value="HTH-type_LysR_regulators"/>
</dbReference>
<organism evidence="6 7">
    <name type="scientific">Slackia piriformis YIT 12062</name>
    <dbReference type="NCBI Taxonomy" id="742818"/>
    <lineage>
        <taxon>Bacteria</taxon>
        <taxon>Bacillati</taxon>
        <taxon>Actinomycetota</taxon>
        <taxon>Coriobacteriia</taxon>
        <taxon>Eggerthellales</taxon>
        <taxon>Eggerthellaceae</taxon>
        <taxon>Slackia</taxon>
    </lineage>
</organism>
<dbReference type="eggNOG" id="COG0583">
    <property type="taxonomic scope" value="Bacteria"/>
</dbReference>
<dbReference type="AlphaFoldDB" id="K0YL12"/>
<dbReference type="InterPro" id="IPR036388">
    <property type="entry name" value="WH-like_DNA-bd_sf"/>
</dbReference>
<dbReference type="GO" id="GO:0003700">
    <property type="term" value="F:DNA-binding transcription factor activity"/>
    <property type="evidence" value="ECO:0007669"/>
    <property type="project" value="InterPro"/>
</dbReference>
<protein>
    <recommendedName>
        <fullName evidence="5">HTH lysR-type domain-containing protein</fullName>
    </recommendedName>
</protein>
<keyword evidence="4" id="KW-0804">Transcription</keyword>
<sequence>MPNQKYEAFVTVAKTGSFKKTAEILGYTQAGVSYMMSSLEQEMGTALFTRDHSGARLTADGRNLLPWIQDVCASEQALQTRLEELRSVEYGSLRVASFGSIAVQWLPGIMEMFLNDHPNIDYELVTYESQNEMEEATWRGEFDCCFVILPAKLDFFTIPLAQDPVYVVLPPNHPLAHAPFFPKESLATEPYIKVRSSDDHTEFDAVFARHEVAPRTRFVMDNDQAVMGMVNKGFGFSMFPQLVLESAPFELARVELEIPMHRELALAVRSHGLASMATKAFIEYVRQWIAKSNK</sequence>
<evidence type="ECO:0000256" key="3">
    <source>
        <dbReference type="ARBA" id="ARBA00023125"/>
    </source>
</evidence>
<reference evidence="6 7" key="1">
    <citation type="submission" date="2012-08" db="EMBL/GenBank/DDBJ databases">
        <title>The Genome Sequence of Slackia piriformis YIT 12062.</title>
        <authorList>
            <consortium name="The Broad Institute Genome Sequencing Platform"/>
            <person name="Earl A."/>
            <person name="Ward D."/>
            <person name="Feldgarden M."/>
            <person name="Gevers D."/>
            <person name="Morotomi M."/>
            <person name="Walker B."/>
            <person name="Young S.K."/>
            <person name="Zeng Q."/>
            <person name="Gargeya S."/>
            <person name="Fitzgerald M."/>
            <person name="Haas B."/>
            <person name="Abouelleil A."/>
            <person name="Alvarado L."/>
            <person name="Arachchi H.M."/>
            <person name="Berlin A.M."/>
            <person name="Chapman S.B."/>
            <person name="Goldberg J."/>
            <person name="Griggs A."/>
            <person name="Gujja S."/>
            <person name="Hansen M."/>
            <person name="Howarth C."/>
            <person name="Imamovic A."/>
            <person name="Larimer J."/>
            <person name="McCowen C."/>
            <person name="Montmayeur A."/>
            <person name="Murphy C."/>
            <person name="Neiman D."/>
            <person name="Pearson M."/>
            <person name="Priest M."/>
            <person name="Roberts A."/>
            <person name="Saif S."/>
            <person name="Shea T."/>
            <person name="Sisk P."/>
            <person name="Sykes S."/>
            <person name="Wortman J."/>
            <person name="Nusbaum C."/>
            <person name="Birren B."/>
        </authorList>
    </citation>
    <scope>NUCLEOTIDE SEQUENCE [LARGE SCALE GENOMIC DNA]</scope>
    <source>
        <strain evidence="6 7">YIT 12062</strain>
    </source>
</reference>